<name>A0A8S0U7M2_OLEEU</name>
<evidence type="ECO:0000313" key="2">
    <source>
        <dbReference type="Proteomes" id="UP000594638"/>
    </source>
</evidence>
<proteinExistence type="predicted"/>
<sequence>MEETRPTMLFVGRKKSGQQLRNKGSIWWNNINRWQRFERCLPIWDSIPIEIRTPLGLELEVLPEATMVTGRRGAMNAVIVVSR</sequence>
<protein>
    <submittedName>
        <fullName evidence="1">Uncharacterized protein</fullName>
    </submittedName>
</protein>
<accession>A0A8S0U7M2</accession>
<dbReference type="Gramene" id="OE9A022732T1">
    <property type="protein sequence ID" value="OE9A022732C1"/>
    <property type="gene ID" value="OE9A022732"/>
</dbReference>
<dbReference type="AlphaFoldDB" id="A0A8S0U7M2"/>
<reference evidence="1 2" key="1">
    <citation type="submission" date="2019-12" db="EMBL/GenBank/DDBJ databases">
        <authorList>
            <person name="Alioto T."/>
            <person name="Alioto T."/>
            <person name="Gomez Garrido J."/>
        </authorList>
    </citation>
    <scope>NUCLEOTIDE SEQUENCE [LARGE SCALE GENOMIC DNA]</scope>
</reference>
<keyword evidence="2" id="KW-1185">Reference proteome</keyword>
<gene>
    <name evidence="1" type="ORF">OLEA9_A022732</name>
</gene>
<comment type="caution">
    <text evidence="1">The sequence shown here is derived from an EMBL/GenBank/DDBJ whole genome shotgun (WGS) entry which is preliminary data.</text>
</comment>
<evidence type="ECO:0000313" key="1">
    <source>
        <dbReference type="EMBL" id="CAA3014884.1"/>
    </source>
</evidence>
<dbReference type="EMBL" id="CACTIH010007510">
    <property type="protein sequence ID" value="CAA3014884.1"/>
    <property type="molecule type" value="Genomic_DNA"/>
</dbReference>
<dbReference type="Proteomes" id="UP000594638">
    <property type="component" value="Unassembled WGS sequence"/>
</dbReference>
<organism evidence="1 2">
    <name type="scientific">Olea europaea subsp. europaea</name>
    <dbReference type="NCBI Taxonomy" id="158383"/>
    <lineage>
        <taxon>Eukaryota</taxon>
        <taxon>Viridiplantae</taxon>
        <taxon>Streptophyta</taxon>
        <taxon>Embryophyta</taxon>
        <taxon>Tracheophyta</taxon>
        <taxon>Spermatophyta</taxon>
        <taxon>Magnoliopsida</taxon>
        <taxon>eudicotyledons</taxon>
        <taxon>Gunneridae</taxon>
        <taxon>Pentapetalae</taxon>
        <taxon>asterids</taxon>
        <taxon>lamiids</taxon>
        <taxon>Lamiales</taxon>
        <taxon>Oleaceae</taxon>
        <taxon>Oleeae</taxon>
        <taxon>Olea</taxon>
    </lineage>
</organism>